<sequence>MAASVESAVNRKKSEEVQVRMSVLPDTPDGEELLTNEPFDRLMSTNQYSVRKMASQALIDVALMMANIAQLRTLVSGGEEISYKTFLLALVGFSLASQIVFGILIFIIWVRESEAHHQEVFERELEKKLLKAGDSKKNNAELKRQSAALLKEHFRKEVVTTRLNHVTMILVFLITIANMLITGFGIQQTGVSVNGTMCM</sequence>
<keyword evidence="4" id="KW-0130">Cell adhesion</keyword>
<name>A0A2T7NT33_POMCA</name>
<keyword evidence="5 7" id="KW-1133">Transmembrane helix</keyword>
<dbReference type="AlphaFoldDB" id="A0A2T7NT33"/>
<dbReference type="OMA" id="IIWVRES"/>
<dbReference type="GO" id="GO:0007155">
    <property type="term" value="P:cell adhesion"/>
    <property type="evidence" value="ECO:0007669"/>
    <property type="project" value="UniProtKB-KW"/>
</dbReference>
<dbReference type="Proteomes" id="UP000245119">
    <property type="component" value="Linkage Group LG9"/>
</dbReference>
<feature type="transmembrane region" description="Helical" evidence="7">
    <location>
        <begin position="163"/>
        <end position="186"/>
    </location>
</feature>
<dbReference type="OrthoDB" id="10037074at2759"/>
<evidence type="ECO:0000256" key="6">
    <source>
        <dbReference type="ARBA" id="ARBA00023136"/>
    </source>
</evidence>
<evidence type="ECO:0000256" key="2">
    <source>
        <dbReference type="ARBA" id="ARBA00008141"/>
    </source>
</evidence>
<evidence type="ECO:0000256" key="4">
    <source>
        <dbReference type="ARBA" id="ARBA00022889"/>
    </source>
</evidence>
<comment type="similarity">
    <text evidence="2">Belongs to the ninjurin family.</text>
</comment>
<comment type="subcellular location">
    <subcellularLocation>
        <location evidence="1">Membrane</location>
        <topology evidence="1">Multi-pass membrane protein</topology>
    </subcellularLocation>
</comment>
<evidence type="ECO:0000256" key="7">
    <source>
        <dbReference type="SAM" id="Phobius"/>
    </source>
</evidence>
<dbReference type="InterPro" id="IPR007007">
    <property type="entry name" value="Ninjurin"/>
</dbReference>
<evidence type="ECO:0000256" key="3">
    <source>
        <dbReference type="ARBA" id="ARBA00022692"/>
    </source>
</evidence>
<organism evidence="8 9">
    <name type="scientific">Pomacea canaliculata</name>
    <name type="common">Golden apple snail</name>
    <dbReference type="NCBI Taxonomy" id="400727"/>
    <lineage>
        <taxon>Eukaryota</taxon>
        <taxon>Metazoa</taxon>
        <taxon>Spiralia</taxon>
        <taxon>Lophotrochozoa</taxon>
        <taxon>Mollusca</taxon>
        <taxon>Gastropoda</taxon>
        <taxon>Caenogastropoda</taxon>
        <taxon>Architaenioglossa</taxon>
        <taxon>Ampullarioidea</taxon>
        <taxon>Ampullariidae</taxon>
        <taxon>Pomacea</taxon>
    </lineage>
</organism>
<keyword evidence="6 7" id="KW-0472">Membrane</keyword>
<evidence type="ECO:0000313" key="9">
    <source>
        <dbReference type="Proteomes" id="UP000245119"/>
    </source>
</evidence>
<reference evidence="8 9" key="1">
    <citation type="submission" date="2018-04" db="EMBL/GenBank/DDBJ databases">
        <title>The genome of golden apple snail Pomacea canaliculata provides insight into stress tolerance and invasive adaptation.</title>
        <authorList>
            <person name="Liu C."/>
            <person name="Liu B."/>
            <person name="Ren Y."/>
            <person name="Zhang Y."/>
            <person name="Wang H."/>
            <person name="Li S."/>
            <person name="Jiang F."/>
            <person name="Yin L."/>
            <person name="Zhang G."/>
            <person name="Qian W."/>
            <person name="Fan W."/>
        </authorList>
    </citation>
    <scope>NUCLEOTIDE SEQUENCE [LARGE SCALE GENOMIC DNA]</scope>
    <source>
        <strain evidence="8">SZHN2017</strain>
        <tissue evidence="8">Muscle</tissue>
    </source>
</reference>
<keyword evidence="9" id="KW-1185">Reference proteome</keyword>
<comment type="caution">
    <text evidence="8">The sequence shown here is derived from an EMBL/GenBank/DDBJ whole genome shotgun (WGS) entry which is preliminary data.</text>
</comment>
<protein>
    <submittedName>
        <fullName evidence="8">Uncharacterized protein</fullName>
    </submittedName>
</protein>
<dbReference type="PANTHER" id="PTHR12316">
    <property type="entry name" value="NINJURIN-RELATED"/>
    <property type="match status" value="1"/>
</dbReference>
<keyword evidence="3 7" id="KW-0812">Transmembrane</keyword>
<gene>
    <name evidence="8" type="ORF">C0Q70_14818</name>
</gene>
<evidence type="ECO:0000313" key="8">
    <source>
        <dbReference type="EMBL" id="PVD24338.1"/>
    </source>
</evidence>
<dbReference type="PANTHER" id="PTHR12316:SF17">
    <property type="entry name" value="NINJURIN C, ISOFORM D"/>
    <property type="match status" value="1"/>
</dbReference>
<evidence type="ECO:0000256" key="5">
    <source>
        <dbReference type="ARBA" id="ARBA00022989"/>
    </source>
</evidence>
<accession>A0A2T7NT33</accession>
<dbReference type="EMBL" id="PZQS01000009">
    <property type="protein sequence ID" value="PVD24338.1"/>
    <property type="molecule type" value="Genomic_DNA"/>
</dbReference>
<proteinExistence type="inferred from homology"/>
<evidence type="ECO:0000256" key="1">
    <source>
        <dbReference type="ARBA" id="ARBA00004141"/>
    </source>
</evidence>
<dbReference type="GO" id="GO:0016020">
    <property type="term" value="C:membrane"/>
    <property type="evidence" value="ECO:0007669"/>
    <property type="project" value="UniProtKB-SubCell"/>
</dbReference>
<dbReference type="GO" id="GO:0042246">
    <property type="term" value="P:tissue regeneration"/>
    <property type="evidence" value="ECO:0007669"/>
    <property type="project" value="InterPro"/>
</dbReference>
<feature type="transmembrane region" description="Helical" evidence="7">
    <location>
        <begin position="87"/>
        <end position="110"/>
    </location>
</feature>
<dbReference type="Pfam" id="PF04923">
    <property type="entry name" value="Ninjurin"/>
    <property type="match status" value="1"/>
</dbReference>